<dbReference type="Proteomes" id="UP000535543">
    <property type="component" value="Unassembled WGS sequence"/>
</dbReference>
<dbReference type="EMBL" id="VCQU01000001">
    <property type="protein sequence ID" value="NMN93739.1"/>
    <property type="molecule type" value="Genomic_DNA"/>
</dbReference>
<evidence type="ECO:0000259" key="3">
    <source>
        <dbReference type="PROSITE" id="PS50977"/>
    </source>
</evidence>
<dbReference type="PANTHER" id="PTHR30055">
    <property type="entry name" value="HTH-TYPE TRANSCRIPTIONAL REGULATOR RUTR"/>
    <property type="match status" value="1"/>
</dbReference>
<dbReference type="InterPro" id="IPR001647">
    <property type="entry name" value="HTH_TetR"/>
</dbReference>
<keyword evidence="5" id="KW-1185">Reference proteome</keyword>
<feature type="DNA-binding region" description="H-T-H motif" evidence="2">
    <location>
        <begin position="35"/>
        <end position="54"/>
    </location>
</feature>
<dbReference type="Gene3D" id="1.10.10.60">
    <property type="entry name" value="Homeodomain-like"/>
    <property type="match status" value="1"/>
</dbReference>
<evidence type="ECO:0000256" key="2">
    <source>
        <dbReference type="PROSITE-ProRule" id="PRU00335"/>
    </source>
</evidence>
<proteinExistence type="predicted"/>
<sequence length="202" mass="22445">MTTTRTRWGDRETRRHDILRAGRTLLLSKGLAALQMREVARGAGIALGTVYTYFPNKEALFAAMYADRLDAMLSELAPALDTTTNAEDLFVHVASAYREVYTEFGKDVDLVAMLGNNELDTSVRDRLVQSAGRLLAAFRVIVERTGVAEADLALTVMWSSIVGLCDHFTGVRHQLHQHTWDEAVRFTARTFARGLAPEGKSE</sequence>
<dbReference type="PANTHER" id="PTHR30055:SF223">
    <property type="entry name" value="HTH-TYPE TRANSCRIPTIONAL REGULATOR UIDR"/>
    <property type="match status" value="1"/>
</dbReference>
<accession>A0A848K5R6</accession>
<dbReference type="AlphaFoldDB" id="A0A848K5R6"/>
<evidence type="ECO:0000256" key="1">
    <source>
        <dbReference type="ARBA" id="ARBA00023125"/>
    </source>
</evidence>
<feature type="domain" description="HTH tetR-type" evidence="3">
    <location>
        <begin position="12"/>
        <end position="72"/>
    </location>
</feature>
<reference evidence="4 5" key="2">
    <citation type="submission" date="2020-06" db="EMBL/GenBank/DDBJ databases">
        <title>Antribacter stalactiti gen. nov., sp. nov., a new member of the family Nacardiaceae isolated from a cave.</title>
        <authorList>
            <person name="Kim I.S."/>
        </authorList>
    </citation>
    <scope>NUCLEOTIDE SEQUENCE [LARGE SCALE GENOMIC DNA]</scope>
    <source>
        <strain evidence="4 5">YC2-7</strain>
    </source>
</reference>
<dbReference type="GO" id="GO:0000976">
    <property type="term" value="F:transcription cis-regulatory region binding"/>
    <property type="evidence" value="ECO:0007669"/>
    <property type="project" value="TreeGrafter"/>
</dbReference>
<evidence type="ECO:0000313" key="5">
    <source>
        <dbReference type="Proteomes" id="UP000535543"/>
    </source>
</evidence>
<dbReference type="GO" id="GO:0003700">
    <property type="term" value="F:DNA-binding transcription factor activity"/>
    <property type="evidence" value="ECO:0007669"/>
    <property type="project" value="TreeGrafter"/>
</dbReference>
<protein>
    <submittedName>
        <fullName evidence="4">TetR/AcrR family transcriptional regulator</fullName>
    </submittedName>
</protein>
<comment type="caution">
    <text evidence="4">The sequence shown here is derived from an EMBL/GenBank/DDBJ whole genome shotgun (WGS) entry which is preliminary data.</text>
</comment>
<dbReference type="InterPro" id="IPR009057">
    <property type="entry name" value="Homeodomain-like_sf"/>
</dbReference>
<evidence type="ECO:0000313" key="4">
    <source>
        <dbReference type="EMBL" id="NMN93739.1"/>
    </source>
</evidence>
<dbReference type="InterPro" id="IPR050109">
    <property type="entry name" value="HTH-type_TetR-like_transc_reg"/>
</dbReference>
<gene>
    <name evidence="4" type="ORF">FGL95_01635</name>
</gene>
<dbReference type="RefSeq" id="WP_169584432.1">
    <property type="nucleotide sequence ID" value="NZ_VCQU01000001.1"/>
</dbReference>
<dbReference type="PRINTS" id="PR00455">
    <property type="entry name" value="HTHTETR"/>
</dbReference>
<organism evidence="4 5">
    <name type="scientific">Antrihabitans stalactiti</name>
    <dbReference type="NCBI Taxonomy" id="2584121"/>
    <lineage>
        <taxon>Bacteria</taxon>
        <taxon>Bacillati</taxon>
        <taxon>Actinomycetota</taxon>
        <taxon>Actinomycetes</taxon>
        <taxon>Mycobacteriales</taxon>
        <taxon>Nocardiaceae</taxon>
        <taxon>Antrihabitans</taxon>
    </lineage>
</organism>
<dbReference type="Gene3D" id="1.10.357.10">
    <property type="entry name" value="Tetracycline Repressor, domain 2"/>
    <property type="match status" value="1"/>
</dbReference>
<name>A0A848K5R6_9NOCA</name>
<dbReference type="SUPFAM" id="SSF46689">
    <property type="entry name" value="Homeodomain-like"/>
    <property type="match status" value="1"/>
</dbReference>
<dbReference type="Pfam" id="PF00440">
    <property type="entry name" value="TetR_N"/>
    <property type="match status" value="1"/>
</dbReference>
<keyword evidence="1 2" id="KW-0238">DNA-binding</keyword>
<dbReference type="PROSITE" id="PS50977">
    <property type="entry name" value="HTH_TETR_2"/>
    <property type="match status" value="1"/>
</dbReference>
<reference evidence="4 5" key="1">
    <citation type="submission" date="2019-05" db="EMBL/GenBank/DDBJ databases">
        <authorList>
            <person name="Lee S.D."/>
        </authorList>
    </citation>
    <scope>NUCLEOTIDE SEQUENCE [LARGE SCALE GENOMIC DNA]</scope>
    <source>
        <strain evidence="4 5">YC2-7</strain>
    </source>
</reference>